<keyword evidence="2" id="KW-0732">Signal</keyword>
<keyword evidence="4" id="KW-1185">Reference proteome</keyword>
<evidence type="ECO:0000313" key="4">
    <source>
        <dbReference type="Proteomes" id="UP000605970"/>
    </source>
</evidence>
<name>A0A8S9ZFG5_9BILA</name>
<evidence type="ECO:0000313" key="3">
    <source>
        <dbReference type="EMBL" id="KAF7631196.1"/>
    </source>
</evidence>
<feature type="chain" id="PRO_5035916906" evidence="2">
    <location>
        <begin position="22"/>
        <end position="224"/>
    </location>
</feature>
<feature type="compositionally biased region" description="Basic and acidic residues" evidence="1">
    <location>
        <begin position="59"/>
        <end position="69"/>
    </location>
</feature>
<accession>A0A8S9ZFG5</accession>
<evidence type="ECO:0000256" key="2">
    <source>
        <dbReference type="SAM" id="SignalP"/>
    </source>
</evidence>
<evidence type="ECO:0000256" key="1">
    <source>
        <dbReference type="SAM" id="MobiDB-lite"/>
    </source>
</evidence>
<protein>
    <submittedName>
        <fullName evidence="3">Uncharacterized protein</fullName>
    </submittedName>
</protein>
<proteinExistence type="predicted"/>
<dbReference type="Proteomes" id="UP000605970">
    <property type="component" value="Unassembled WGS sequence"/>
</dbReference>
<feature type="compositionally biased region" description="Pro residues" evidence="1">
    <location>
        <begin position="162"/>
        <end position="177"/>
    </location>
</feature>
<comment type="caution">
    <text evidence="3">The sequence shown here is derived from an EMBL/GenBank/DDBJ whole genome shotgun (WGS) entry which is preliminary data.</text>
</comment>
<reference evidence="3" key="1">
    <citation type="journal article" date="2020" name="Ecol. Evol.">
        <title>Genome structure and content of the rice root-knot nematode (Meloidogyne graminicola).</title>
        <authorList>
            <person name="Phan N.T."/>
            <person name="Danchin E.G.J."/>
            <person name="Klopp C."/>
            <person name="Perfus-Barbeoch L."/>
            <person name="Kozlowski D.K."/>
            <person name="Koutsovoulos G.D."/>
            <person name="Lopez-Roques C."/>
            <person name="Bouchez O."/>
            <person name="Zahm M."/>
            <person name="Besnard G."/>
            <person name="Bellafiore S."/>
        </authorList>
    </citation>
    <scope>NUCLEOTIDE SEQUENCE</scope>
    <source>
        <strain evidence="3">VN-18</strain>
    </source>
</reference>
<feature type="region of interest" description="Disordered" evidence="1">
    <location>
        <begin position="41"/>
        <end position="204"/>
    </location>
</feature>
<sequence>MLSRNLFLLATFCLAFYQAFGEFSDFFSGSEFEEINTNFDLAKNSGSETETDEASQVDQKSKDGSELHGKQRKEKKEKKFEEEQLSFKDERQRGREGFGFHREDEDGDEQGPTYRLDDPEYRTRPPTEEPGSDEPSSSAPNGDFVLPKKPVQPEHPSSQQPQLPPHSPPHPSKPNSPSPSSHQLPKNPPKNSGNSSLPPPHGKECKLKWYQKLAQKLHIKKFDC</sequence>
<feature type="compositionally biased region" description="Basic and acidic residues" evidence="1">
    <location>
        <begin position="77"/>
        <end position="104"/>
    </location>
</feature>
<dbReference type="EMBL" id="JABEBT010000115">
    <property type="protein sequence ID" value="KAF7631196.1"/>
    <property type="molecule type" value="Genomic_DNA"/>
</dbReference>
<feature type="compositionally biased region" description="Basic and acidic residues" evidence="1">
    <location>
        <begin position="115"/>
        <end position="127"/>
    </location>
</feature>
<feature type="signal peptide" evidence="2">
    <location>
        <begin position="1"/>
        <end position="21"/>
    </location>
</feature>
<gene>
    <name evidence="3" type="ORF">Mgra_00008570</name>
</gene>
<dbReference type="AlphaFoldDB" id="A0A8S9ZFG5"/>
<organism evidence="3 4">
    <name type="scientific">Meloidogyne graminicola</name>
    <dbReference type="NCBI Taxonomy" id="189291"/>
    <lineage>
        <taxon>Eukaryota</taxon>
        <taxon>Metazoa</taxon>
        <taxon>Ecdysozoa</taxon>
        <taxon>Nematoda</taxon>
        <taxon>Chromadorea</taxon>
        <taxon>Rhabditida</taxon>
        <taxon>Tylenchina</taxon>
        <taxon>Tylenchomorpha</taxon>
        <taxon>Tylenchoidea</taxon>
        <taxon>Meloidogynidae</taxon>
        <taxon>Meloidogyninae</taxon>
        <taxon>Meloidogyne</taxon>
    </lineage>
</organism>